<proteinExistence type="predicted"/>
<evidence type="ECO:0000313" key="1">
    <source>
        <dbReference type="EMBL" id="GLB53039.1"/>
    </source>
</evidence>
<dbReference type="EMBL" id="BRVP01000013">
    <property type="protein sequence ID" value="GLB53039.1"/>
    <property type="molecule type" value="Genomic_DNA"/>
</dbReference>
<accession>A0A9W6B829</accession>
<name>A0A9W6B829_9FLAO</name>
<keyword evidence="2" id="KW-1185">Reference proteome</keyword>
<dbReference type="Proteomes" id="UP001143545">
    <property type="component" value="Unassembled WGS sequence"/>
</dbReference>
<protein>
    <submittedName>
        <fullName evidence="1">Uncharacterized protein</fullName>
    </submittedName>
</protein>
<comment type="caution">
    <text evidence="1">The sequence shown here is derived from an EMBL/GenBank/DDBJ whole genome shotgun (WGS) entry which is preliminary data.</text>
</comment>
<organism evidence="1 2">
    <name type="scientific">Neptunitalea chrysea</name>
    <dbReference type="NCBI Taxonomy" id="1647581"/>
    <lineage>
        <taxon>Bacteria</taxon>
        <taxon>Pseudomonadati</taxon>
        <taxon>Bacteroidota</taxon>
        <taxon>Flavobacteriia</taxon>
        <taxon>Flavobacteriales</taxon>
        <taxon>Flavobacteriaceae</taxon>
        <taxon>Neptunitalea</taxon>
    </lineage>
</organism>
<reference evidence="1" key="1">
    <citation type="submission" date="2022-07" db="EMBL/GenBank/DDBJ databases">
        <title>Taxonomy of Novel Oxalotrophic and Methylotrophic Bacteria.</title>
        <authorList>
            <person name="Sahin N."/>
            <person name="Tani A."/>
        </authorList>
    </citation>
    <scope>NUCLEOTIDE SEQUENCE</scope>
    <source>
        <strain evidence="1">AM327</strain>
    </source>
</reference>
<sequence>MSLYQGILKKLQRKRVFTVDTVFTHIPKMGEYALLPQDVKTFVDSIISTGLKSNPELRRGRKKILPLQQDFWQVSYETVVLLREAVQEMQLEEVFQLVYGISEKEFLKLELFNAFACYQWITDQLVEMATIEQNCLGGEPTLDEKNAGVEELGQFGYANNLDTLAGGDILKYDAILLKPYAIVFRKLYMEKVKQDIHKKYLDYVSRKAKRNS</sequence>
<dbReference type="AlphaFoldDB" id="A0A9W6B829"/>
<evidence type="ECO:0000313" key="2">
    <source>
        <dbReference type="Proteomes" id="UP001143545"/>
    </source>
</evidence>
<gene>
    <name evidence="1" type="ORF">NBRC110019_20790</name>
</gene>
<dbReference type="RefSeq" id="WP_281754692.1">
    <property type="nucleotide sequence ID" value="NZ_BRVP01000013.1"/>
</dbReference>